<evidence type="ECO:0000313" key="4">
    <source>
        <dbReference type="Proteomes" id="UP000479000"/>
    </source>
</evidence>
<evidence type="ECO:0000256" key="1">
    <source>
        <dbReference type="SAM" id="MobiDB-lite"/>
    </source>
</evidence>
<evidence type="ECO:0000313" key="2">
    <source>
        <dbReference type="EMBL" id="CAA9997263.1"/>
    </source>
</evidence>
<reference evidence="3 4" key="1">
    <citation type="submission" date="2020-02" db="EMBL/GenBank/DDBJ databases">
        <authorList>
            <person name="Ferguson B K."/>
        </authorList>
    </citation>
    <scope>NUCLEOTIDE SEQUENCE [LARGE SCALE GENOMIC DNA]</scope>
</reference>
<organism evidence="3 4">
    <name type="scientific">Nesidiocoris tenuis</name>
    <dbReference type="NCBI Taxonomy" id="355587"/>
    <lineage>
        <taxon>Eukaryota</taxon>
        <taxon>Metazoa</taxon>
        <taxon>Ecdysozoa</taxon>
        <taxon>Arthropoda</taxon>
        <taxon>Hexapoda</taxon>
        <taxon>Insecta</taxon>
        <taxon>Pterygota</taxon>
        <taxon>Neoptera</taxon>
        <taxon>Paraneoptera</taxon>
        <taxon>Hemiptera</taxon>
        <taxon>Heteroptera</taxon>
        <taxon>Panheteroptera</taxon>
        <taxon>Cimicomorpha</taxon>
        <taxon>Miridae</taxon>
        <taxon>Dicyphina</taxon>
        <taxon>Nesidiocoris</taxon>
    </lineage>
</organism>
<feature type="compositionally biased region" description="Basic and acidic residues" evidence="1">
    <location>
        <begin position="51"/>
        <end position="61"/>
    </location>
</feature>
<gene>
    <name evidence="2" type="ORF">NTEN_LOCUS3582</name>
    <name evidence="3" type="ORF">NTEN_LOCUS3583</name>
</gene>
<name>A0A6H5G3L0_9HEMI</name>
<protein>
    <submittedName>
        <fullName evidence="3">Uncharacterized protein</fullName>
    </submittedName>
</protein>
<dbReference type="EMBL" id="CADCXU010005642">
    <property type="protein sequence ID" value="CAA9997263.1"/>
    <property type="molecule type" value="Genomic_DNA"/>
</dbReference>
<dbReference type="AlphaFoldDB" id="A0A6H5G3L0"/>
<feature type="non-terminal residue" evidence="3">
    <location>
        <position position="61"/>
    </location>
</feature>
<evidence type="ECO:0000313" key="3">
    <source>
        <dbReference type="EMBL" id="CAA9997265.1"/>
    </source>
</evidence>
<sequence length="61" mass="6685">MRKSKNHRSLPYKQPCAPTIKPLTFERWTADGGPADGGQRTADGGRWTADGGRRTVDGGWD</sequence>
<dbReference type="Proteomes" id="UP000479000">
    <property type="component" value="Unassembled WGS sequence"/>
</dbReference>
<feature type="region of interest" description="Disordered" evidence="1">
    <location>
        <begin position="27"/>
        <end position="61"/>
    </location>
</feature>
<keyword evidence="4" id="KW-1185">Reference proteome</keyword>
<dbReference type="EMBL" id="CADCXU010005643">
    <property type="protein sequence ID" value="CAA9997265.1"/>
    <property type="molecule type" value="Genomic_DNA"/>
</dbReference>
<accession>A0A6H5G3L0</accession>
<proteinExistence type="predicted"/>